<reference evidence="2" key="2">
    <citation type="submission" date="2021-03" db="UniProtKB">
        <authorList>
            <consortium name="EnsemblPlants"/>
        </authorList>
    </citation>
    <scope>IDENTIFICATION</scope>
</reference>
<dbReference type="EMBL" id="UZAU01000650">
    <property type="status" value="NOT_ANNOTATED_CDS"/>
    <property type="molecule type" value="Genomic_DNA"/>
</dbReference>
<evidence type="ECO:0000256" key="1">
    <source>
        <dbReference type="SAM" id="MobiDB-lite"/>
    </source>
</evidence>
<feature type="region of interest" description="Disordered" evidence="1">
    <location>
        <begin position="83"/>
        <end position="103"/>
    </location>
</feature>
<accession>A0A803Q6W9</accession>
<reference evidence="2" key="1">
    <citation type="submission" date="2018-11" db="EMBL/GenBank/DDBJ databases">
        <authorList>
            <person name="Grassa J C."/>
        </authorList>
    </citation>
    <scope>NUCLEOTIDE SEQUENCE [LARGE SCALE GENOMIC DNA]</scope>
</reference>
<evidence type="ECO:0000313" key="3">
    <source>
        <dbReference type="Proteomes" id="UP000596661"/>
    </source>
</evidence>
<name>A0A803Q6W9_CANSA</name>
<protein>
    <submittedName>
        <fullName evidence="2">Uncharacterized protein</fullName>
    </submittedName>
</protein>
<proteinExistence type="predicted"/>
<dbReference type="EnsemblPlants" id="evm.model.07.891">
    <property type="protein sequence ID" value="cds.evm.model.07.891"/>
    <property type="gene ID" value="evm.TU.07.891"/>
</dbReference>
<sequence length="103" mass="11877">MSMSEQMELMENELAFDTQEMKQHLKEMMWWAMYQDACAEMNDMSFGIDVSTYPQPPMWMQQPNPYTTQKDDEDATVNMDDEQGTQVLNDENGVDECQGGAMG</sequence>
<organism evidence="2 3">
    <name type="scientific">Cannabis sativa</name>
    <name type="common">Hemp</name>
    <name type="synonym">Marijuana</name>
    <dbReference type="NCBI Taxonomy" id="3483"/>
    <lineage>
        <taxon>Eukaryota</taxon>
        <taxon>Viridiplantae</taxon>
        <taxon>Streptophyta</taxon>
        <taxon>Embryophyta</taxon>
        <taxon>Tracheophyta</taxon>
        <taxon>Spermatophyta</taxon>
        <taxon>Magnoliopsida</taxon>
        <taxon>eudicotyledons</taxon>
        <taxon>Gunneridae</taxon>
        <taxon>Pentapetalae</taxon>
        <taxon>rosids</taxon>
        <taxon>fabids</taxon>
        <taxon>Rosales</taxon>
        <taxon>Cannabaceae</taxon>
        <taxon>Cannabis</taxon>
    </lineage>
</organism>
<dbReference type="Proteomes" id="UP000596661">
    <property type="component" value="Chromosome 7"/>
</dbReference>
<dbReference type="AlphaFoldDB" id="A0A803Q6W9"/>
<evidence type="ECO:0000313" key="2">
    <source>
        <dbReference type="EnsemblPlants" id="cds.evm.model.07.891"/>
    </source>
</evidence>
<keyword evidence="3" id="KW-1185">Reference proteome</keyword>
<dbReference type="Gramene" id="evm.model.07.891">
    <property type="protein sequence ID" value="cds.evm.model.07.891"/>
    <property type="gene ID" value="evm.TU.07.891"/>
</dbReference>